<sequence length="125" mass="14107">MNTNQTSVIGKILKKTSCTSFLFQHWITIDGSDLIVKCMGCDTFGRPRDISTETCIKRGQHCKATVLKVEVLTKKIDGASYRIVTPIDLFRRRTLTLPSVFPDEQRLVTVDILALDHSLIAKLRN</sequence>
<dbReference type="AlphaFoldDB" id="A0A2I1HAQ5"/>
<proteinExistence type="predicted"/>
<accession>A0A2I1HAQ5</accession>
<dbReference type="OrthoDB" id="2309203at2759"/>
<comment type="caution">
    <text evidence="1">The sequence shown here is derived from an EMBL/GenBank/DDBJ whole genome shotgun (WGS) entry which is preliminary data.</text>
</comment>
<dbReference type="VEuPathDB" id="FungiDB:FUN_023107"/>
<gene>
    <name evidence="1" type="ORF">RhiirA4_475867</name>
</gene>
<evidence type="ECO:0000313" key="2">
    <source>
        <dbReference type="Proteomes" id="UP000234323"/>
    </source>
</evidence>
<dbReference type="VEuPathDB" id="FungiDB:RhiirFUN_001325"/>
<dbReference type="Proteomes" id="UP000234323">
    <property type="component" value="Unassembled WGS sequence"/>
</dbReference>
<name>A0A2I1HAQ5_9GLOM</name>
<dbReference type="EMBL" id="LLXI01002020">
    <property type="protein sequence ID" value="PKY55962.1"/>
    <property type="molecule type" value="Genomic_DNA"/>
</dbReference>
<organism evidence="1 2">
    <name type="scientific">Rhizophagus irregularis</name>
    <dbReference type="NCBI Taxonomy" id="588596"/>
    <lineage>
        <taxon>Eukaryota</taxon>
        <taxon>Fungi</taxon>
        <taxon>Fungi incertae sedis</taxon>
        <taxon>Mucoromycota</taxon>
        <taxon>Glomeromycotina</taxon>
        <taxon>Glomeromycetes</taxon>
        <taxon>Glomerales</taxon>
        <taxon>Glomeraceae</taxon>
        <taxon>Rhizophagus</taxon>
    </lineage>
</organism>
<evidence type="ECO:0000313" key="1">
    <source>
        <dbReference type="EMBL" id="PKY55962.1"/>
    </source>
</evidence>
<reference evidence="1 2" key="1">
    <citation type="submission" date="2015-10" db="EMBL/GenBank/DDBJ databases">
        <title>Genome analyses suggest a sexual origin of heterokaryosis in a supposedly ancient asexual fungus.</title>
        <authorList>
            <person name="Ropars J."/>
            <person name="Sedzielewska K."/>
            <person name="Noel J."/>
            <person name="Charron P."/>
            <person name="Farinelli L."/>
            <person name="Marton T."/>
            <person name="Kruger M."/>
            <person name="Pelin A."/>
            <person name="Brachmann A."/>
            <person name="Corradi N."/>
        </authorList>
    </citation>
    <scope>NUCLEOTIDE SEQUENCE [LARGE SCALE GENOMIC DNA]</scope>
    <source>
        <strain evidence="1 2">A4</strain>
    </source>
</reference>
<protein>
    <submittedName>
        <fullName evidence="1">Uncharacterized protein</fullName>
    </submittedName>
</protein>
<dbReference type="VEuPathDB" id="FungiDB:RhiirA1_458751"/>
<keyword evidence="2" id="KW-1185">Reference proteome</keyword>